<accession>A0A699GKT4</accession>
<sequence>MCFELDDEDADDDEDKADDYDHKVLPKVTFWFDRHKYKFVHGVEIRPNISTRGESDDLDLCSICLQPWTMDKVHQMSPSGEIAKDRTVN</sequence>
<protein>
    <submittedName>
        <fullName evidence="1">Uncharacterized protein</fullName>
    </submittedName>
</protein>
<dbReference type="EMBL" id="BKCJ010000108">
    <property type="protein sequence ID" value="GEU29882.1"/>
    <property type="molecule type" value="Genomic_DNA"/>
</dbReference>
<gene>
    <name evidence="1" type="ORF">Tci_001860</name>
</gene>
<comment type="caution">
    <text evidence="1">The sequence shown here is derived from an EMBL/GenBank/DDBJ whole genome shotgun (WGS) entry which is preliminary data.</text>
</comment>
<name>A0A699GKT4_TANCI</name>
<organism evidence="1">
    <name type="scientific">Tanacetum cinerariifolium</name>
    <name type="common">Dalmatian daisy</name>
    <name type="synonym">Chrysanthemum cinerariifolium</name>
    <dbReference type="NCBI Taxonomy" id="118510"/>
    <lineage>
        <taxon>Eukaryota</taxon>
        <taxon>Viridiplantae</taxon>
        <taxon>Streptophyta</taxon>
        <taxon>Embryophyta</taxon>
        <taxon>Tracheophyta</taxon>
        <taxon>Spermatophyta</taxon>
        <taxon>Magnoliopsida</taxon>
        <taxon>eudicotyledons</taxon>
        <taxon>Gunneridae</taxon>
        <taxon>Pentapetalae</taxon>
        <taxon>asterids</taxon>
        <taxon>campanulids</taxon>
        <taxon>Asterales</taxon>
        <taxon>Asteraceae</taxon>
        <taxon>Asteroideae</taxon>
        <taxon>Anthemideae</taxon>
        <taxon>Anthemidinae</taxon>
        <taxon>Tanacetum</taxon>
    </lineage>
</organism>
<dbReference type="AlphaFoldDB" id="A0A699GKT4"/>
<reference evidence="1" key="1">
    <citation type="journal article" date="2019" name="Sci. Rep.">
        <title>Draft genome of Tanacetum cinerariifolium, the natural source of mosquito coil.</title>
        <authorList>
            <person name="Yamashiro T."/>
            <person name="Shiraishi A."/>
            <person name="Satake H."/>
            <person name="Nakayama K."/>
        </authorList>
    </citation>
    <scope>NUCLEOTIDE SEQUENCE</scope>
</reference>
<evidence type="ECO:0000313" key="1">
    <source>
        <dbReference type="EMBL" id="GEU29882.1"/>
    </source>
</evidence>
<proteinExistence type="predicted"/>